<keyword evidence="12" id="KW-1185">Reference proteome</keyword>
<evidence type="ECO:0000256" key="1">
    <source>
        <dbReference type="ARBA" id="ARBA00004417"/>
    </source>
</evidence>
<dbReference type="SUPFAM" id="SSF52540">
    <property type="entry name" value="P-loop containing nucleoside triphosphate hydrolases"/>
    <property type="match status" value="1"/>
</dbReference>
<name>A0ABZ3HAE1_9BACT</name>
<dbReference type="PANTHER" id="PTHR43297">
    <property type="entry name" value="OLIGOPEPTIDE TRANSPORT ATP-BINDING PROTEIN APPD"/>
    <property type="match status" value="1"/>
</dbReference>
<comment type="subcellular location">
    <subcellularLocation>
        <location evidence="1">Cell inner membrane</location>
        <topology evidence="1">Peripheral membrane protein</topology>
    </subcellularLocation>
</comment>
<dbReference type="InterPro" id="IPR050388">
    <property type="entry name" value="ABC_Ni/Peptide_Import"/>
</dbReference>
<proteinExistence type="inferred from homology"/>
<dbReference type="PANTHER" id="PTHR43297:SF14">
    <property type="entry name" value="ATPASE AAA-TYPE CORE DOMAIN-CONTAINING PROTEIN"/>
    <property type="match status" value="1"/>
</dbReference>
<evidence type="ECO:0000313" key="12">
    <source>
        <dbReference type="Proteomes" id="UP001447842"/>
    </source>
</evidence>
<dbReference type="InterPro" id="IPR017871">
    <property type="entry name" value="ABC_transporter-like_CS"/>
</dbReference>
<dbReference type="SMART" id="SM00382">
    <property type="entry name" value="AAA"/>
    <property type="match status" value="1"/>
</dbReference>
<feature type="domain" description="ABC transporter" evidence="10">
    <location>
        <begin position="2"/>
        <end position="220"/>
    </location>
</feature>
<keyword evidence="7 11" id="KW-0067">ATP-binding</keyword>
<accession>A0ABZ3HAE1</accession>
<evidence type="ECO:0000256" key="9">
    <source>
        <dbReference type="ARBA" id="ARBA00023136"/>
    </source>
</evidence>
<evidence type="ECO:0000256" key="2">
    <source>
        <dbReference type="ARBA" id="ARBA00005417"/>
    </source>
</evidence>
<dbReference type="Pfam" id="PF00005">
    <property type="entry name" value="ABC_tran"/>
    <property type="match status" value="1"/>
</dbReference>
<gene>
    <name evidence="11" type="ORF">WCY31_02100</name>
</gene>
<dbReference type="InterPro" id="IPR003439">
    <property type="entry name" value="ABC_transporter-like_ATP-bd"/>
</dbReference>
<keyword evidence="4" id="KW-1003">Cell membrane</keyword>
<dbReference type="Proteomes" id="UP001447842">
    <property type="component" value="Chromosome"/>
</dbReference>
<keyword evidence="5" id="KW-0997">Cell inner membrane</keyword>
<dbReference type="Gene3D" id="3.40.50.300">
    <property type="entry name" value="P-loop containing nucleotide triphosphate hydrolases"/>
    <property type="match status" value="1"/>
</dbReference>
<evidence type="ECO:0000256" key="7">
    <source>
        <dbReference type="ARBA" id="ARBA00022840"/>
    </source>
</evidence>
<dbReference type="GO" id="GO:0005524">
    <property type="term" value="F:ATP binding"/>
    <property type="evidence" value="ECO:0007669"/>
    <property type="project" value="UniProtKB-KW"/>
</dbReference>
<evidence type="ECO:0000256" key="5">
    <source>
        <dbReference type="ARBA" id="ARBA00022519"/>
    </source>
</evidence>
<reference evidence="11 12" key="1">
    <citation type="submission" date="2024-03" db="EMBL/GenBank/DDBJ databases">
        <title>Sulfurimonas sp. HSL3-1.</title>
        <authorList>
            <person name="Wang S."/>
        </authorList>
    </citation>
    <scope>NUCLEOTIDE SEQUENCE [LARGE SCALE GENOMIC DNA]</scope>
    <source>
        <strain evidence="11 12">HSL3-1</strain>
    </source>
</reference>
<dbReference type="InterPro" id="IPR003593">
    <property type="entry name" value="AAA+_ATPase"/>
</dbReference>
<evidence type="ECO:0000313" key="11">
    <source>
        <dbReference type="EMBL" id="XAU15500.1"/>
    </source>
</evidence>
<dbReference type="EMBL" id="CP147920">
    <property type="protein sequence ID" value="XAU15500.1"/>
    <property type="molecule type" value="Genomic_DNA"/>
</dbReference>
<keyword evidence="3" id="KW-0813">Transport</keyword>
<keyword evidence="9" id="KW-0472">Membrane</keyword>
<keyword evidence="6" id="KW-0547">Nucleotide-binding</keyword>
<dbReference type="PROSITE" id="PS00211">
    <property type="entry name" value="ABC_TRANSPORTER_1"/>
    <property type="match status" value="1"/>
</dbReference>
<dbReference type="RefSeq" id="WP_345970619.1">
    <property type="nucleotide sequence ID" value="NZ_CP147920.1"/>
</dbReference>
<organism evidence="11 12">
    <name type="scientific">Sulfurimonas diazotrophicus</name>
    <dbReference type="NCBI Taxonomy" id="3131939"/>
    <lineage>
        <taxon>Bacteria</taxon>
        <taxon>Pseudomonadati</taxon>
        <taxon>Campylobacterota</taxon>
        <taxon>Epsilonproteobacteria</taxon>
        <taxon>Campylobacterales</taxon>
        <taxon>Sulfurimonadaceae</taxon>
        <taxon>Sulfurimonas</taxon>
    </lineage>
</organism>
<keyword evidence="8" id="KW-1278">Translocase</keyword>
<dbReference type="PROSITE" id="PS50893">
    <property type="entry name" value="ABC_TRANSPORTER_2"/>
    <property type="match status" value="1"/>
</dbReference>
<evidence type="ECO:0000256" key="6">
    <source>
        <dbReference type="ARBA" id="ARBA00022741"/>
    </source>
</evidence>
<protein>
    <submittedName>
        <fullName evidence="11">ATP-binding cassette domain-containing protein</fullName>
    </submittedName>
</protein>
<evidence type="ECO:0000256" key="4">
    <source>
        <dbReference type="ARBA" id="ARBA00022475"/>
    </source>
</evidence>
<comment type="similarity">
    <text evidence="2">Belongs to the ABC transporter superfamily.</text>
</comment>
<evidence type="ECO:0000259" key="10">
    <source>
        <dbReference type="PROSITE" id="PS50893"/>
    </source>
</evidence>
<dbReference type="InterPro" id="IPR027417">
    <property type="entry name" value="P-loop_NTPase"/>
</dbReference>
<evidence type="ECO:0000256" key="3">
    <source>
        <dbReference type="ARBA" id="ARBA00022448"/>
    </source>
</evidence>
<evidence type="ECO:0000256" key="8">
    <source>
        <dbReference type="ARBA" id="ARBA00022967"/>
    </source>
</evidence>
<sequence>MIQIKRLRIDYAGGTLVDIAFGIESALALVGQSGSGKSLTLKALLGMLPPAMSSTIEMDAPFELRRGDTVAFVPQNPFTALSPLTRVGGHFEGVPPAEAAALMTRVGLDAALLERFPPELSGGQLQRAVIAIALSHTPKLLLLDEPTTALDPETRRVIIALLRELQTQMGFQMLFVTHDIVSARALCDEVCVIREGSVVEQGAMAQVMASPEHAYTRTLIESSFAGREYRT</sequence>